<dbReference type="SMART" id="SM00028">
    <property type="entry name" value="TPR"/>
    <property type="match status" value="3"/>
</dbReference>
<dbReference type="HOGENOM" id="CLU_986173_0_0_0"/>
<evidence type="ECO:0000313" key="5">
    <source>
        <dbReference type="Proteomes" id="UP000006875"/>
    </source>
</evidence>
<dbReference type="PANTHER" id="PTHR45586">
    <property type="entry name" value="TPR REPEAT-CONTAINING PROTEIN PA4667"/>
    <property type="match status" value="1"/>
</dbReference>
<dbReference type="InterPro" id="IPR051012">
    <property type="entry name" value="CellSynth/LPSAsmb/PSIAsmb"/>
</dbReference>
<evidence type="ECO:0000256" key="2">
    <source>
        <dbReference type="ARBA" id="ARBA00022803"/>
    </source>
</evidence>
<feature type="repeat" description="TPR" evidence="3">
    <location>
        <begin position="233"/>
        <end position="266"/>
    </location>
</feature>
<accession>E3H621</accession>
<dbReference type="EMBL" id="CP002281">
    <property type="protein sequence ID" value="ADO82311.1"/>
    <property type="molecule type" value="Genomic_DNA"/>
</dbReference>
<protein>
    <submittedName>
        <fullName evidence="4">TPR repeat-containing protein</fullName>
    </submittedName>
</protein>
<organism evidence="4 5">
    <name type="scientific">Ilyobacter polytropus (strain ATCC 51220 / DSM 2926 / LMG 16218 / CuHBu1)</name>
    <dbReference type="NCBI Taxonomy" id="572544"/>
    <lineage>
        <taxon>Bacteria</taxon>
        <taxon>Fusobacteriati</taxon>
        <taxon>Fusobacteriota</taxon>
        <taxon>Fusobacteriia</taxon>
        <taxon>Fusobacteriales</taxon>
        <taxon>Fusobacteriaceae</taxon>
        <taxon>Ilyobacter</taxon>
    </lineage>
</organism>
<evidence type="ECO:0000256" key="3">
    <source>
        <dbReference type="PROSITE-ProRule" id="PRU00339"/>
    </source>
</evidence>
<keyword evidence="5" id="KW-1185">Reference proteome</keyword>
<dbReference type="PANTHER" id="PTHR45586:SF1">
    <property type="entry name" value="LIPOPOLYSACCHARIDE ASSEMBLY PROTEIN B"/>
    <property type="match status" value="1"/>
</dbReference>
<gene>
    <name evidence="4" type="ordered locus">Ilyop_0523</name>
</gene>
<evidence type="ECO:0000313" key="4">
    <source>
        <dbReference type="EMBL" id="ADO82311.1"/>
    </source>
</evidence>
<dbReference type="KEGG" id="ipo:Ilyop_0523"/>
<name>E3H621_ILYPC</name>
<dbReference type="InterPro" id="IPR019734">
    <property type="entry name" value="TPR_rpt"/>
</dbReference>
<dbReference type="PROSITE" id="PS50005">
    <property type="entry name" value="TPR"/>
    <property type="match status" value="1"/>
</dbReference>
<dbReference type="Pfam" id="PF14559">
    <property type="entry name" value="TPR_19"/>
    <property type="match status" value="1"/>
</dbReference>
<dbReference type="Gene3D" id="1.25.40.10">
    <property type="entry name" value="Tetratricopeptide repeat domain"/>
    <property type="match status" value="3"/>
</dbReference>
<dbReference type="eggNOG" id="COG0457">
    <property type="taxonomic scope" value="Bacteria"/>
</dbReference>
<dbReference type="RefSeq" id="WP_013386981.1">
    <property type="nucleotide sequence ID" value="NC_014632.1"/>
</dbReference>
<dbReference type="InterPro" id="IPR011990">
    <property type="entry name" value="TPR-like_helical_dom_sf"/>
</dbReference>
<proteinExistence type="predicted"/>
<evidence type="ECO:0000256" key="1">
    <source>
        <dbReference type="ARBA" id="ARBA00022737"/>
    </source>
</evidence>
<dbReference type="SUPFAM" id="SSF48452">
    <property type="entry name" value="TPR-like"/>
    <property type="match status" value="2"/>
</dbReference>
<keyword evidence="1" id="KW-0677">Repeat</keyword>
<reference evidence="4 5" key="1">
    <citation type="journal article" date="2010" name="Stand. Genomic Sci.">
        <title>Complete genome sequence of Ilyobacter polytropus type strain (CuHbu1).</title>
        <authorList>
            <person name="Sikorski J."/>
            <person name="Chertkov O."/>
            <person name="Lapidus A."/>
            <person name="Nolan M."/>
            <person name="Lucas S."/>
            <person name="Del Rio T.G."/>
            <person name="Tice H."/>
            <person name="Cheng J.F."/>
            <person name="Tapia R."/>
            <person name="Han C."/>
            <person name="Goodwin L."/>
            <person name="Pitluck S."/>
            <person name="Liolios K."/>
            <person name="Ivanova N."/>
            <person name="Mavromatis K."/>
            <person name="Mikhailova N."/>
            <person name="Pati A."/>
            <person name="Chen A."/>
            <person name="Palaniappan K."/>
            <person name="Land M."/>
            <person name="Hauser L."/>
            <person name="Chang Y.J."/>
            <person name="Jeffries C.D."/>
            <person name="Brambilla E."/>
            <person name="Yasawong M."/>
            <person name="Rohde M."/>
            <person name="Pukall R."/>
            <person name="Spring S."/>
            <person name="Goker M."/>
            <person name="Woyke T."/>
            <person name="Bristow J."/>
            <person name="Eisen J.A."/>
            <person name="Markowitz V."/>
            <person name="Hugenholtz P."/>
            <person name="Kyrpides N.C."/>
            <person name="Klenk H.P."/>
        </authorList>
    </citation>
    <scope>NUCLEOTIDE SEQUENCE [LARGE SCALE GENOMIC DNA]</scope>
    <source>
        <strain evidence="5">ATCC 51220 / DSM 2926 / LMG 16218 / CuHBu1</strain>
    </source>
</reference>
<dbReference type="AlphaFoldDB" id="E3H621"/>
<dbReference type="STRING" id="572544.Ilyop_0523"/>
<sequence>MKKALFSLIFIFTGIFSYSMEKSELINEGIYQIQMGNYWRGKEYLEDYLTLEEDIEAYLYLIEADKKLGNLNRADSVASTASKKYPEDTRPLYERVLIRKLMADNEKTGWKKNKYNKEYYEMFEKYLAKTKYTDSDKIFQLGSIYFKNNLYEKANNIFVKEKNHDERNIFGAATTYRFLGEYRKAALLYGKILQVNPDFYEAYLGRGVSYQLLGDYGRAAKDFEICLEYKKNINIYVGLANMYINMERYNSAKEILEKAQKDYPGSQNIKRLLIEVYSKIER</sequence>
<dbReference type="Proteomes" id="UP000006875">
    <property type="component" value="Chromosome"/>
</dbReference>
<keyword evidence="2 3" id="KW-0802">TPR repeat</keyword>